<evidence type="ECO:0000256" key="1">
    <source>
        <dbReference type="ARBA" id="ARBA00004496"/>
    </source>
</evidence>
<comment type="caution">
    <text evidence="5">The sequence shown here is derived from an EMBL/GenBank/DDBJ whole genome shotgun (WGS) entry which is preliminary data.</text>
</comment>
<dbReference type="EMBL" id="PQIB02000012">
    <property type="protein sequence ID" value="RLM79423.1"/>
    <property type="molecule type" value="Genomic_DNA"/>
</dbReference>
<dbReference type="InterPro" id="IPR036322">
    <property type="entry name" value="WD40_repeat_dom_sf"/>
</dbReference>
<dbReference type="InterPro" id="IPR051980">
    <property type="entry name" value="WD_repeat_MORG1"/>
</dbReference>
<protein>
    <submittedName>
        <fullName evidence="5">WD repeat domain-containing protein 83</fullName>
    </submittedName>
</protein>
<feature type="repeat" description="WD" evidence="4">
    <location>
        <begin position="19"/>
        <end position="60"/>
    </location>
</feature>
<dbReference type="InterPro" id="IPR015943">
    <property type="entry name" value="WD40/YVTN_repeat-like_dom_sf"/>
</dbReference>
<dbReference type="GO" id="GO:0005737">
    <property type="term" value="C:cytoplasm"/>
    <property type="evidence" value="ECO:0007669"/>
    <property type="project" value="UniProtKB-SubCell"/>
</dbReference>
<organism evidence="5 6">
    <name type="scientific">Panicum miliaceum</name>
    <name type="common">Proso millet</name>
    <name type="synonym">Broomcorn millet</name>
    <dbReference type="NCBI Taxonomy" id="4540"/>
    <lineage>
        <taxon>Eukaryota</taxon>
        <taxon>Viridiplantae</taxon>
        <taxon>Streptophyta</taxon>
        <taxon>Embryophyta</taxon>
        <taxon>Tracheophyta</taxon>
        <taxon>Spermatophyta</taxon>
        <taxon>Magnoliopsida</taxon>
        <taxon>Liliopsida</taxon>
        <taxon>Poales</taxon>
        <taxon>Poaceae</taxon>
        <taxon>PACMAD clade</taxon>
        <taxon>Panicoideae</taxon>
        <taxon>Panicodae</taxon>
        <taxon>Paniceae</taxon>
        <taxon>Panicinae</taxon>
        <taxon>Panicum</taxon>
        <taxon>Panicum sect. Panicum</taxon>
    </lineage>
</organism>
<keyword evidence="6" id="KW-1185">Reference proteome</keyword>
<dbReference type="OrthoDB" id="71437at2759"/>
<gene>
    <name evidence="5" type="ORF">C2845_PM12G16520</name>
</gene>
<feature type="repeat" description="WD" evidence="4">
    <location>
        <begin position="103"/>
        <end position="135"/>
    </location>
</feature>
<dbReference type="CDD" id="cd00200">
    <property type="entry name" value="WD40"/>
    <property type="match status" value="1"/>
</dbReference>
<dbReference type="SUPFAM" id="SSF50978">
    <property type="entry name" value="WD40 repeat-like"/>
    <property type="match status" value="1"/>
</dbReference>
<dbReference type="SMART" id="SM00320">
    <property type="entry name" value="WD40"/>
    <property type="match status" value="6"/>
</dbReference>
<evidence type="ECO:0000313" key="5">
    <source>
        <dbReference type="EMBL" id="RLM79423.1"/>
    </source>
</evidence>
<evidence type="ECO:0000256" key="4">
    <source>
        <dbReference type="PROSITE-ProRule" id="PRU00221"/>
    </source>
</evidence>
<reference evidence="6" key="1">
    <citation type="journal article" date="2019" name="Nat. Commun.">
        <title>The genome of broomcorn millet.</title>
        <authorList>
            <person name="Zou C."/>
            <person name="Miki D."/>
            <person name="Li D."/>
            <person name="Tang Q."/>
            <person name="Xiao L."/>
            <person name="Rajput S."/>
            <person name="Deng P."/>
            <person name="Jia W."/>
            <person name="Huang R."/>
            <person name="Zhang M."/>
            <person name="Sun Y."/>
            <person name="Hu J."/>
            <person name="Fu X."/>
            <person name="Schnable P.S."/>
            <person name="Li F."/>
            <person name="Zhang H."/>
            <person name="Feng B."/>
            <person name="Zhu X."/>
            <person name="Liu R."/>
            <person name="Schnable J.C."/>
            <person name="Zhu J.-K."/>
            <person name="Zhang H."/>
        </authorList>
    </citation>
    <scope>NUCLEOTIDE SEQUENCE [LARGE SCALE GENOMIC DNA]</scope>
</reference>
<comment type="similarity">
    <text evidence="3">Belongs to the WD repeat MORG1 family.</text>
</comment>
<feature type="repeat" description="WD" evidence="4">
    <location>
        <begin position="61"/>
        <end position="102"/>
    </location>
</feature>
<dbReference type="Gene3D" id="2.130.10.10">
    <property type="entry name" value="YVTN repeat-like/Quinoprotein amine dehydrogenase"/>
    <property type="match status" value="1"/>
</dbReference>
<dbReference type="GO" id="GO:0071013">
    <property type="term" value="C:catalytic step 2 spliceosome"/>
    <property type="evidence" value="ECO:0007669"/>
    <property type="project" value="TreeGrafter"/>
</dbReference>
<dbReference type="Proteomes" id="UP000275267">
    <property type="component" value="Unassembled WGS sequence"/>
</dbReference>
<dbReference type="PANTHER" id="PTHR22842:SF3">
    <property type="entry name" value="WD REPEAT DOMAIN-CONTAINING PROTEIN 83"/>
    <property type="match status" value="1"/>
</dbReference>
<name>A0A3L6QFD7_PANMI</name>
<dbReference type="PROSITE" id="PS50082">
    <property type="entry name" value="WD_REPEATS_2"/>
    <property type="match status" value="3"/>
</dbReference>
<proteinExistence type="inferred from homology"/>
<evidence type="ECO:0000313" key="6">
    <source>
        <dbReference type="Proteomes" id="UP000275267"/>
    </source>
</evidence>
<dbReference type="Pfam" id="PF00400">
    <property type="entry name" value="WD40"/>
    <property type="match status" value="5"/>
</dbReference>
<keyword evidence="2" id="KW-0963">Cytoplasm</keyword>
<dbReference type="STRING" id="4540.A0A3L6QFD7"/>
<dbReference type="PROSITE" id="PS50294">
    <property type="entry name" value="WD_REPEATS_REGION"/>
    <property type="match status" value="3"/>
</dbReference>
<accession>A0A3L6QFD7</accession>
<evidence type="ECO:0000256" key="3">
    <source>
        <dbReference type="ARBA" id="ARBA00038145"/>
    </source>
</evidence>
<keyword evidence="4" id="KW-0853">WD repeat</keyword>
<dbReference type="PANTHER" id="PTHR22842">
    <property type="entry name" value="WD40 REPEAT PROTEIN"/>
    <property type="match status" value="1"/>
</dbReference>
<comment type="subcellular location">
    <subcellularLocation>
        <location evidence="1">Cytoplasm</location>
    </subcellularLocation>
</comment>
<dbReference type="GO" id="GO:0000398">
    <property type="term" value="P:mRNA splicing, via spliceosome"/>
    <property type="evidence" value="ECO:0007669"/>
    <property type="project" value="TreeGrafter"/>
</dbReference>
<evidence type="ECO:0000256" key="2">
    <source>
        <dbReference type="ARBA" id="ARBA00022490"/>
    </source>
</evidence>
<dbReference type="InterPro" id="IPR001680">
    <property type="entry name" value="WD40_rpt"/>
</dbReference>
<sequence length="376" mass="41815">MSSSGTTAQHLPRTEARSLSGHEGAVLAVRFNRDGNYCLSCGKDRTLRLWNPHTGAHVKTYKSHAREVRDVHSSSDNAKLVSCGADRQIFYWDVASGRVIRKFRGHNSEVNSVKFNEYNAVVVSAGYDRTVRAFDCRSQSSDPIQTIDTFQDSVMSVNLTKTEIIAGSVDGTVRTFDIRMGRETVDNLGHPVNCISLSNDNNCLLANCLDSTVRLLDKLRGVTRKIFNLSMSAVFIRSSGELLQEYKGHACKSFKMDCCLTNDDAFVVGGSEDGYVFFWELVDAPVVARFRAHSSVPCTPRVPVPGHVVTLVGPPDPADRPHEYGAREMPNAKLRLRQYGQRPAALYCRKARKVLAPRPRPFGLRTRGLHRMTVNP</sequence>
<dbReference type="AlphaFoldDB" id="A0A3L6QFD7"/>